<evidence type="ECO:0008006" key="3">
    <source>
        <dbReference type="Google" id="ProtNLM"/>
    </source>
</evidence>
<dbReference type="SMART" id="SM00248">
    <property type="entry name" value="ANK"/>
    <property type="match status" value="4"/>
</dbReference>
<protein>
    <recommendedName>
        <fullName evidence="3">Ankyrin repeats (3 copies)</fullName>
    </recommendedName>
</protein>
<gene>
    <name evidence="1" type="ORF">J2N86_13345</name>
</gene>
<reference evidence="1" key="1">
    <citation type="submission" date="2021-03" db="EMBL/GenBank/DDBJ databases">
        <title>Legionella lytica PCM 2298.</title>
        <authorList>
            <person name="Koper P."/>
        </authorList>
    </citation>
    <scope>NUCLEOTIDE SEQUENCE</scope>
    <source>
        <strain evidence="1">PCM 2298</strain>
    </source>
</reference>
<proteinExistence type="predicted"/>
<evidence type="ECO:0000313" key="1">
    <source>
        <dbReference type="EMBL" id="USQ13645.1"/>
    </source>
</evidence>
<dbReference type="Gene3D" id="1.25.40.20">
    <property type="entry name" value="Ankyrin repeat-containing domain"/>
    <property type="match status" value="1"/>
</dbReference>
<organism evidence="1 2">
    <name type="scientific">Legionella lytica</name>
    <dbReference type="NCBI Taxonomy" id="96232"/>
    <lineage>
        <taxon>Bacteria</taxon>
        <taxon>Pseudomonadati</taxon>
        <taxon>Pseudomonadota</taxon>
        <taxon>Gammaproteobacteria</taxon>
        <taxon>Legionellales</taxon>
        <taxon>Legionellaceae</taxon>
        <taxon>Legionella</taxon>
    </lineage>
</organism>
<dbReference type="Proteomes" id="UP001057474">
    <property type="component" value="Chromosome"/>
</dbReference>
<keyword evidence="2" id="KW-1185">Reference proteome</keyword>
<sequence>MGQSKSLESLFVAINEYHGSKNKTKKLKEIKSKAENVIKKYNTLDLAYRDPVTFLPVNLLQAAMVSSDVFKLLVGLGANPFFNGKSERDSPINLLAYKYFPGYCNVEERVIFEWLMTDKESPVFTWSKLAEKESLFNAFVTAGLVPREWQIDELPIHVAIQAGRLDLVQEVLKAAGSMQAAGDINQMSILSSAIRAVCLGKENAIEIFLYLLREGASTQLSNGLKLPPIIQLLTERVFLQSKVEEKLVFNMVKWLLEHDARLDVTNPNDGSTPLMTAMSMGYHSVFDLFLETADAATLNHRATSKPNYLLFQFFDENRLVDLDILKLLPELKSKGLEFDKTINYSSPADPFNNRLYGERREIFASHMSLLHFYVDNLTHNNRDDFFPLLDKRLEVIQALIAHGIDPKATATFTYTKNERVEGAYETKKVKISRELTAAEYLRQIADKVISHDSDAYLIKTYRDENEFLQHIEIRSRNEQIKLHKQFHQFRNLERVLSGEKPLVYSGLPDVRKMEQLALKSQGSQDGFVSGLDPNTVKNRLLDARESKDHEDWKELKKAMVDYVKQAESLQDFLERVEQFKQPLQLHFDVNRDANGEVVSYGSLSYRFFHYFDPHKFPSSWESLRAFGQTTYGVDINTEYDQPVIPKFE</sequence>
<dbReference type="SUPFAM" id="SSF48403">
    <property type="entry name" value="Ankyrin repeat"/>
    <property type="match status" value="1"/>
</dbReference>
<dbReference type="InterPro" id="IPR002110">
    <property type="entry name" value="Ankyrin_rpt"/>
</dbReference>
<evidence type="ECO:0000313" key="2">
    <source>
        <dbReference type="Proteomes" id="UP001057474"/>
    </source>
</evidence>
<name>A0ABY4Y7U5_9GAMM</name>
<accession>A0ABY4Y7U5</accession>
<dbReference type="EMBL" id="CP071527">
    <property type="protein sequence ID" value="USQ13645.1"/>
    <property type="molecule type" value="Genomic_DNA"/>
</dbReference>
<dbReference type="RefSeq" id="WP_252579952.1">
    <property type="nucleotide sequence ID" value="NZ_CP071527.1"/>
</dbReference>
<dbReference type="InterPro" id="IPR036770">
    <property type="entry name" value="Ankyrin_rpt-contain_sf"/>
</dbReference>